<feature type="non-terminal residue" evidence="2">
    <location>
        <position position="1"/>
    </location>
</feature>
<dbReference type="EMBL" id="CAAE01025258">
    <property type="protein sequence ID" value="CAG14841.1"/>
    <property type="molecule type" value="Genomic_DNA"/>
</dbReference>
<dbReference type="AlphaFoldDB" id="Q4R9U2"/>
<comment type="caution">
    <text evidence="2">The sequence shown here is derived from an EMBL/GenBank/DDBJ whole genome shotgun (WGS) entry which is preliminary data.</text>
</comment>
<reference evidence="2" key="2">
    <citation type="submission" date="2004-02" db="EMBL/GenBank/DDBJ databases">
        <authorList>
            <consortium name="Genoscope"/>
            <consortium name="Whitehead Institute Centre for Genome Research"/>
        </authorList>
    </citation>
    <scope>NUCLEOTIDE SEQUENCE</scope>
</reference>
<name>Q4R9U2_TETNG</name>
<dbReference type="KEGG" id="tng:GSTEN00000251G001"/>
<proteinExistence type="predicted"/>
<reference evidence="2" key="1">
    <citation type="journal article" date="2004" name="Nature">
        <title>Genome duplication in the teleost fish Tetraodon nigroviridis reveals the early vertebrate proto-karyotype.</title>
        <authorList>
            <person name="Jaillon O."/>
            <person name="Aury J.-M."/>
            <person name="Brunet F."/>
            <person name="Petit J.-L."/>
            <person name="Stange-Thomann N."/>
            <person name="Mauceli E."/>
            <person name="Bouneau L."/>
            <person name="Fischer C."/>
            <person name="Ozouf-Costaz C."/>
            <person name="Bernot A."/>
            <person name="Nicaud S."/>
            <person name="Jaffe D."/>
            <person name="Fisher S."/>
            <person name="Lutfalla G."/>
            <person name="Dossat C."/>
            <person name="Segurens B."/>
            <person name="Dasilva C."/>
            <person name="Salanoubat M."/>
            <person name="Levy M."/>
            <person name="Boudet N."/>
            <person name="Castellano S."/>
            <person name="Anthouard V."/>
            <person name="Jubin C."/>
            <person name="Castelli V."/>
            <person name="Katinka M."/>
            <person name="Vacherie B."/>
            <person name="Biemont C."/>
            <person name="Skalli Z."/>
            <person name="Cattolico L."/>
            <person name="Poulain J."/>
            <person name="De Berardinis V."/>
            <person name="Cruaud C."/>
            <person name="Duprat S."/>
            <person name="Brottier P."/>
            <person name="Coutanceau J.-P."/>
            <person name="Gouzy J."/>
            <person name="Parra G."/>
            <person name="Lardier G."/>
            <person name="Chapple C."/>
            <person name="McKernan K.J."/>
            <person name="McEwan P."/>
            <person name="Bosak S."/>
            <person name="Kellis M."/>
            <person name="Volff J.-N."/>
            <person name="Guigo R."/>
            <person name="Zody M.C."/>
            <person name="Mesirov J."/>
            <person name="Lindblad-Toh K."/>
            <person name="Birren B."/>
            <person name="Nusbaum C."/>
            <person name="Kahn D."/>
            <person name="Robinson-Rechavi M."/>
            <person name="Laudet V."/>
            <person name="Schachter V."/>
            <person name="Quetier F."/>
            <person name="Saurin W."/>
            <person name="Scarpelli C."/>
            <person name="Wincker P."/>
            <person name="Lander E.S."/>
            <person name="Weissenbach J."/>
            <person name="Roest Crollius H."/>
        </authorList>
    </citation>
    <scope>NUCLEOTIDE SEQUENCE [LARGE SCALE GENOMIC DNA]</scope>
</reference>
<gene>
    <name evidence="2" type="ORF">GSTENG00000251001</name>
</gene>
<organism evidence="2">
    <name type="scientific">Tetraodon nigroviridis</name>
    <name type="common">Spotted green pufferfish</name>
    <name type="synonym">Chelonodon nigroviridis</name>
    <dbReference type="NCBI Taxonomy" id="99883"/>
    <lineage>
        <taxon>Eukaryota</taxon>
        <taxon>Metazoa</taxon>
        <taxon>Chordata</taxon>
        <taxon>Craniata</taxon>
        <taxon>Vertebrata</taxon>
        <taxon>Euteleostomi</taxon>
        <taxon>Actinopterygii</taxon>
        <taxon>Neopterygii</taxon>
        <taxon>Teleostei</taxon>
        <taxon>Neoteleostei</taxon>
        <taxon>Acanthomorphata</taxon>
        <taxon>Eupercaria</taxon>
        <taxon>Tetraodontiformes</taxon>
        <taxon>Tetradontoidea</taxon>
        <taxon>Tetraodontidae</taxon>
        <taxon>Tetraodon</taxon>
    </lineage>
</organism>
<evidence type="ECO:0000256" key="1">
    <source>
        <dbReference type="SAM" id="MobiDB-lite"/>
    </source>
</evidence>
<evidence type="ECO:0000313" key="2">
    <source>
        <dbReference type="EMBL" id="CAG14841.1"/>
    </source>
</evidence>
<feature type="region of interest" description="Disordered" evidence="1">
    <location>
        <begin position="1"/>
        <end position="41"/>
    </location>
</feature>
<sequence length="72" mass="8092">CCQSHRAVGEAAGVGRRPRTQAAVAEEGAPERVLHRHQRGGRWRRWGRTSGCTLQQKQTLAEQRQVTQLAFN</sequence>
<accession>Q4R9U2</accession>
<protein>
    <submittedName>
        <fullName evidence="2">(spotted green pufferfish) hypothetical protein</fullName>
    </submittedName>
</protein>